<dbReference type="EMBL" id="BGZK01002797">
    <property type="protein sequence ID" value="GBP96532.1"/>
    <property type="molecule type" value="Genomic_DNA"/>
</dbReference>
<name>A0A4C2A9N9_EUMVA</name>
<protein>
    <submittedName>
        <fullName evidence="1">Uncharacterized protein</fullName>
    </submittedName>
</protein>
<evidence type="ECO:0000313" key="2">
    <source>
        <dbReference type="Proteomes" id="UP000299102"/>
    </source>
</evidence>
<gene>
    <name evidence="1" type="ORF">EVAR_92188_1</name>
</gene>
<organism evidence="1 2">
    <name type="scientific">Eumeta variegata</name>
    <name type="common">Bagworm moth</name>
    <name type="synonym">Eumeta japonica</name>
    <dbReference type="NCBI Taxonomy" id="151549"/>
    <lineage>
        <taxon>Eukaryota</taxon>
        <taxon>Metazoa</taxon>
        <taxon>Ecdysozoa</taxon>
        <taxon>Arthropoda</taxon>
        <taxon>Hexapoda</taxon>
        <taxon>Insecta</taxon>
        <taxon>Pterygota</taxon>
        <taxon>Neoptera</taxon>
        <taxon>Endopterygota</taxon>
        <taxon>Lepidoptera</taxon>
        <taxon>Glossata</taxon>
        <taxon>Ditrysia</taxon>
        <taxon>Tineoidea</taxon>
        <taxon>Psychidae</taxon>
        <taxon>Oiketicinae</taxon>
        <taxon>Eumeta</taxon>
    </lineage>
</organism>
<proteinExistence type="predicted"/>
<sequence length="95" mass="10817">MNLTREKFRAMILYDFLAAFKTNKKVATEFGWPLHDKAPSLPTAYNQFNGINHAALYLTDDLHEGRPLRRRPKTTAGAALRQRLTKVSFLPADSN</sequence>
<accession>A0A4C2A9N9</accession>
<dbReference type="AlphaFoldDB" id="A0A4C2A9N9"/>
<reference evidence="1 2" key="1">
    <citation type="journal article" date="2019" name="Commun. Biol.">
        <title>The bagworm genome reveals a unique fibroin gene that provides high tensile strength.</title>
        <authorList>
            <person name="Kono N."/>
            <person name="Nakamura H."/>
            <person name="Ohtoshi R."/>
            <person name="Tomita M."/>
            <person name="Numata K."/>
            <person name="Arakawa K."/>
        </authorList>
    </citation>
    <scope>NUCLEOTIDE SEQUENCE [LARGE SCALE GENOMIC DNA]</scope>
</reference>
<keyword evidence="2" id="KW-1185">Reference proteome</keyword>
<dbReference type="Proteomes" id="UP000299102">
    <property type="component" value="Unassembled WGS sequence"/>
</dbReference>
<comment type="caution">
    <text evidence="1">The sequence shown here is derived from an EMBL/GenBank/DDBJ whole genome shotgun (WGS) entry which is preliminary data.</text>
</comment>
<evidence type="ECO:0000313" key="1">
    <source>
        <dbReference type="EMBL" id="GBP96532.1"/>
    </source>
</evidence>